<dbReference type="STRING" id="1449976.KALB_8481"/>
<dbReference type="PATRIC" id="fig|1449976.3.peg.8516"/>
<sequence length="56" mass="5817">MVTALVDDRRHLLTTGLARYTESGVVGRPSLASAKKGRVVLASLVSSFGGCLSALK</sequence>
<dbReference type="SUPFAM" id="SSF102215">
    <property type="entry name" value="Creatininase"/>
    <property type="match status" value="1"/>
</dbReference>
<dbReference type="Proteomes" id="UP000019225">
    <property type="component" value="Chromosome"/>
</dbReference>
<protein>
    <submittedName>
        <fullName evidence="1">Uncharacterized protein</fullName>
    </submittedName>
</protein>
<name>W5WLU3_9PSEU</name>
<proteinExistence type="predicted"/>
<dbReference type="InterPro" id="IPR024087">
    <property type="entry name" value="Creatininase-like_sf"/>
</dbReference>
<organism evidence="1 2">
    <name type="scientific">Kutzneria albida DSM 43870</name>
    <dbReference type="NCBI Taxonomy" id="1449976"/>
    <lineage>
        <taxon>Bacteria</taxon>
        <taxon>Bacillati</taxon>
        <taxon>Actinomycetota</taxon>
        <taxon>Actinomycetes</taxon>
        <taxon>Pseudonocardiales</taxon>
        <taxon>Pseudonocardiaceae</taxon>
        <taxon>Kutzneria</taxon>
    </lineage>
</organism>
<reference evidence="1 2" key="1">
    <citation type="journal article" date="2014" name="BMC Genomics">
        <title>Complete genome sequence of producer of the glycopeptide antibiotic Aculeximycin Kutzneria albida DSM 43870T, a representative of minor genus of Pseudonocardiaceae.</title>
        <authorList>
            <person name="Rebets Y."/>
            <person name="Tokovenko B."/>
            <person name="Lushchyk I."/>
            <person name="Ruckert C."/>
            <person name="Zaburannyi N."/>
            <person name="Bechthold A."/>
            <person name="Kalinowski J."/>
            <person name="Luzhetskyy A."/>
        </authorList>
    </citation>
    <scope>NUCLEOTIDE SEQUENCE [LARGE SCALE GENOMIC DNA]</scope>
    <source>
        <strain evidence="1">DSM 43870</strain>
    </source>
</reference>
<accession>W5WLU3</accession>
<dbReference type="eggNOG" id="COG1402">
    <property type="taxonomic scope" value="Bacteria"/>
</dbReference>
<evidence type="ECO:0000313" key="1">
    <source>
        <dbReference type="EMBL" id="AHI01838.1"/>
    </source>
</evidence>
<dbReference type="EMBL" id="CP007155">
    <property type="protein sequence ID" value="AHI01838.1"/>
    <property type="molecule type" value="Genomic_DNA"/>
</dbReference>
<evidence type="ECO:0000313" key="2">
    <source>
        <dbReference type="Proteomes" id="UP000019225"/>
    </source>
</evidence>
<dbReference type="AlphaFoldDB" id="W5WLU3"/>
<keyword evidence="2" id="KW-1185">Reference proteome</keyword>
<dbReference type="KEGG" id="kal:KALB_8481"/>
<gene>
    <name evidence="1" type="ORF">KALB_8481</name>
</gene>
<dbReference type="HOGENOM" id="CLU_3008420_0_0_11"/>